<evidence type="ECO:0000313" key="4">
    <source>
        <dbReference type="Proteomes" id="UP000642014"/>
    </source>
</evidence>
<proteinExistence type="predicted"/>
<evidence type="ECO:0008006" key="5">
    <source>
        <dbReference type="Google" id="ProtNLM"/>
    </source>
</evidence>
<dbReference type="Proteomes" id="UP000642014">
    <property type="component" value="Unassembled WGS sequence"/>
</dbReference>
<evidence type="ECO:0000313" key="2">
    <source>
        <dbReference type="EMBL" id="QEV33659.1"/>
    </source>
</evidence>
<accession>A0AAV4KJJ2</accession>
<evidence type="ECO:0000313" key="1">
    <source>
        <dbReference type="EMBL" id="GGR32167.1"/>
    </source>
</evidence>
<dbReference type="AlphaFoldDB" id="A0AAV4KJJ2"/>
<protein>
    <recommendedName>
        <fullName evidence="5">DUF2797 domain-containing protein</fullName>
    </recommendedName>
</protein>
<dbReference type="EMBL" id="BMSJ01000007">
    <property type="protein sequence ID" value="GGR32167.1"/>
    <property type="molecule type" value="Genomic_DNA"/>
</dbReference>
<evidence type="ECO:0000313" key="3">
    <source>
        <dbReference type="Proteomes" id="UP000326029"/>
    </source>
</evidence>
<reference evidence="1 4" key="1">
    <citation type="journal article" date="2014" name="Int. J. Syst. Evol. Microbiol.">
        <title>Complete genome sequence of Corynebacterium casei LMG S-19264T (=DSM 44701T), isolated from a smear-ripened cheese.</title>
        <authorList>
            <consortium name="US DOE Joint Genome Institute (JGI-PGF)"/>
            <person name="Walter F."/>
            <person name="Albersmeier A."/>
            <person name="Kalinowski J."/>
            <person name="Ruckert C."/>
        </authorList>
    </citation>
    <scope>NUCLEOTIDE SEQUENCE [LARGE SCALE GENOMIC DNA]</scope>
    <source>
        <strain evidence="1 4">JCM 4205</strain>
    </source>
</reference>
<dbReference type="RefSeq" id="WP_152370407.1">
    <property type="nucleotide sequence ID" value="NZ_BMSJ01000007.1"/>
</dbReference>
<dbReference type="Proteomes" id="UP000326029">
    <property type="component" value="Chromosome"/>
</dbReference>
<reference evidence="1" key="3">
    <citation type="submission" date="2023-08" db="EMBL/GenBank/DDBJ databases">
        <authorList>
            <person name="Sun Q."/>
            <person name="Ohkuma M."/>
        </authorList>
    </citation>
    <scope>NUCLEOTIDE SEQUENCE</scope>
    <source>
        <strain evidence="1">JCM 4205</strain>
    </source>
</reference>
<dbReference type="EMBL" id="CP023693">
    <property type="protein sequence ID" value="QEV33659.1"/>
    <property type="molecule type" value="Genomic_DNA"/>
</dbReference>
<sequence length="249" mass="26946">MDAPEADRLQMHHAFDHGPDGGVCVVRCVGGRPRVGQFFAAKGMTGTLRLDRIKQYDVPVTPLTPPHSAKVHLSGGPLVQLRYGDALVAVPEPGDTVTLPVRVAPDWRGRLEACGLRLLGLDDVPDDFPEPLRAHYADRARPGHPSALARSDAELDHLWDTLTRAARLASPEGEFHLVPPDPNGHEIGWARVRDLVGTALPSRVLAATGRAAFFAVSPDGRVLGAVTDEGTGKRIVVREDDWKTRRAVT</sequence>
<dbReference type="GeneID" id="95455470"/>
<keyword evidence="3" id="KW-1185">Reference proteome</keyword>
<organism evidence="1 4">
    <name type="scientific">Streptomyces cinereoruber</name>
    <dbReference type="NCBI Taxonomy" id="67260"/>
    <lineage>
        <taxon>Bacteria</taxon>
        <taxon>Bacillati</taxon>
        <taxon>Actinomycetota</taxon>
        <taxon>Actinomycetes</taxon>
        <taxon>Kitasatosporales</taxon>
        <taxon>Streptomycetaceae</taxon>
        <taxon>Streptomyces</taxon>
    </lineage>
</organism>
<reference evidence="2 3" key="2">
    <citation type="submission" date="2017-09" db="EMBL/GenBank/DDBJ databases">
        <authorList>
            <person name="Lee N."/>
            <person name="Cho B.-K."/>
        </authorList>
    </citation>
    <scope>NUCLEOTIDE SEQUENCE [LARGE SCALE GENOMIC DNA]</scope>
    <source>
        <strain evidence="2 3">ATCC 19740</strain>
    </source>
</reference>
<gene>
    <name evidence="2" type="ORF">CP977_17030</name>
    <name evidence="1" type="ORF">GCM10010497_38340</name>
</gene>
<name>A0AAV4KJJ2_9ACTN</name>